<protein>
    <submittedName>
        <fullName evidence="2">Uncharacterized protein</fullName>
    </submittedName>
</protein>
<gene>
    <name evidence="2" type="ORF">GCM10023082_29300</name>
</gene>
<dbReference type="EMBL" id="BAABEP010000016">
    <property type="protein sequence ID" value="GAA3729666.1"/>
    <property type="molecule type" value="Genomic_DNA"/>
</dbReference>
<reference evidence="3" key="1">
    <citation type="journal article" date="2019" name="Int. J. Syst. Evol. Microbiol.">
        <title>The Global Catalogue of Microorganisms (GCM) 10K type strain sequencing project: providing services to taxonomists for standard genome sequencing and annotation.</title>
        <authorList>
            <consortium name="The Broad Institute Genomics Platform"/>
            <consortium name="The Broad Institute Genome Sequencing Center for Infectious Disease"/>
            <person name="Wu L."/>
            <person name="Ma J."/>
        </authorList>
    </citation>
    <scope>NUCLEOTIDE SEQUENCE [LARGE SCALE GENOMIC DNA]</scope>
    <source>
        <strain evidence="3">JCM 30846</strain>
    </source>
</reference>
<evidence type="ECO:0000313" key="3">
    <source>
        <dbReference type="Proteomes" id="UP001499884"/>
    </source>
</evidence>
<feature type="region of interest" description="Disordered" evidence="1">
    <location>
        <begin position="1"/>
        <end position="23"/>
    </location>
</feature>
<evidence type="ECO:0000313" key="2">
    <source>
        <dbReference type="EMBL" id="GAA3729666.1"/>
    </source>
</evidence>
<dbReference type="Proteomes" id="UP001499884">
    <property type="component" value="Unassembled WGS sequence"/>
</dbReference>
<feature type="region of interest" description="Disordered" evidence="1">
    <location>
        <begin position="63"/>
        <end position="85"/>
    </location>
</feature>
<organism evidence="2 3">
    <name type="scientific">Streptomyces tremellae</name>
    <dbReference type="NCBI Taxonomy" id="1124239"/>
    <lineage>
        <taxon>Bacteria</taxon>
        <taxon>Bacillati</taxon>
        <taxon>Actinomycetota</taxon>
        <taxon>Actinomycetes</taxon>
        <taxon>Kitasatosporales</taxon>
        <taxon>Streptomycetaceae</taxon>
        <taxon>Streptomyces</taxon>
    </lineage>
</organism>
<evidence type="ECO:0000256" key="1">
    <source>
        <dbReference type="SAM" id="MobiDB-lite"/>
    </source>
</evidence>
<keyword evidence="3" id="KW-1185">Reference proteome</keyword>
<comment type="caution">
    <text evidence="2">The sequence shown here is derived from an EMBL/GenBank/DDBJ whole genome shotgun (WGS) entry which is preliminary data.</text>
</comment>
<accession>A0ABP7F3K2</accession>
<name>A0ABP7F3K2_9ACTN</name>
<sequence>MLLSEEDAVAEQSESCSPVHPARDPLGLGVDALGRAVAVGKCEPGDNGVGAAGEGVQVRQVGRSDLGDPAGERFAGPLQSRSVAL</sequence>
<proteinExistence type="predicted"/>